<sequence length="70" mass="7707">MCFATFALLSTPYFMKGKDAYGFWQTEKLAARLSAPCAVDAVLFRDRLCIVDCIYVKIGCLSTQSISPCG</sequence>
<reference evidence="1 2" key="1">
    <citation type="journal article" date="2021" name="Int. J. Syst. Evol. Microbiol.">
        <title>Reticulibacter mediterranei gen. nov., sp. nov., within the new family Reticulibacteraceae fam. nov., and Ktedonospora formicarum gen. nov., sp. nov., Ktedonobacter robiniae sp. nov., Dictyobacter formicarum sp. nov. and Dictyobacter arantiisoli sp. nov., belonging to the class Ktedonobacteria.</title>
        <authorList>
            <person name="Yabe S."/>
            <person name="Zheng Y."/>
            <person name="Wang C.M."/>
            <person name="Sakai Y."/>
            <person name="Abe K."/>
            <person name="Yokota A."/>
            <person name="Donadio S."/>
            <person name="Cavaletti L."/>
            <person name="Monciardini P."/>
        </authorList>
    </citation>
    <scope>NUCLEOTIDE SEQUENCE [LARGE SCALE GENOMIC DNA]</scope>
    <source>
        <strain evidence="1 2">SOSP1-9</strain>
    </source>
</reference>
<dbReference type="Proteomes" id="UP000635565">
    <property type="component" value="Unassembled WGS sequence"/>
</dbReference>
<dbReference type="EMBL" id="BNJJ01000012">
    <property type="protein sequence ID" value="GHO86367.1"/>
    <property type="molecule type" value="Genomic_DNA"/>
</dbReference>
<proteinExistence type="predicted"/>
<protein>
    <recommendedName>
        <fullName evidence="3">Secreted protein</fullName>
    </recommendedName>
</protein>
<gene>
    <name evidence="1" type="ORF">KSZ_43730</name>
</gene>
<evidence type="ECO:0000313" key="1">
    <source>
        <dbReference type="EMBL" id="GHO86367.1"/>
    </source>
</evidence>
<organism evidence="1 2">
    <name type="scientific">Dictyobacter formicarum</name>
    <dbReference type="NCBI Taxonomy" id="2778368"/>
    <lineage>
        <taxon>Bacteria</taxon>
        <taxon>Bacillati</taxon>
        <taxon>Chloroflexota</taxon>
        <taxon>Ktedonobacteria</taxon>
        <taxon>Ktedonobacterales</taxon>
        <taxon>Dictyobacteraceae</taxon>
        <taxon>Dictyobacter</taxon>
    </lineage>
</organism>
<evidence type="ECO:0000313" key="2">
    <source>
        <dbReference type="Proteomes" id="UP000635565"/>
    </source>
</evidence>
<keyword evidence="2" id="KW-1185">Reference proteome</keyword>
<accession>A0ABQ3VJI1</accession>
<comment type="caution">
    <text evidence="1">The sequence shown here is derived from an EMBL/GenBank/DDBJ whole genome shotgun (WGS) entry which is preliminary data.</text>
</comment>
<evidence type="ECO:0008006" key="3">
    <source>
        <dbReference type="Google" id="ProtNLM"/>
    </source>
</evidence>
<name>A0ABQ3VJI1_9CHLR</name>